<evidence type="ECO:0000313" key="2">
    <source>
        <dbReference type="Proteomes" id="UP000499080"/>
    </source>
</evidence>
<organism evidence="1 2">
    <name type="scientific">Araneus ventricosus</name>
    <name type="common">Orbweaver spider</name>
    <name type="synonym">Epeira ventricosa</name>
    <dbReference type="NCBI Taxonomy" id="182803"/>
    <lineage>
        <taxon>Eukaryota</taxon>
        <taxon>Metazoa</taxon>
        <taxon>Ecdysozoa</taxon>
        <taxon>Arthropoda</taxon>
        <taxon>Chelicerata</taxon>
        <taxon>Arachnida</taxon>
        <taxon>Araneae</taxon>
        <taxon>Araneomorphae</taxon>
        <taxon>Entelegynae</taxon>
        <taxon>Araneoidea</taxon>
        <taxon>Araneidae</taxon>
        <taxon>Araneus</taxon>
    </lineage>
</organism>
<reference evidence="1 2" key="1">
    <citation type="journal article" date="2019" name="Sci. Rep.">
        <title>Orb-weaving spider Araneus ventricosus genome elucidates the spidroin gene catalogue.</title>
        <authorList>
            <person name="Kono N."/>
            <person name="Nakamura H."/>
            <person name="Ohtoshi R."/>
            <person name="Moran D.A.P."/>
            <person name="Shinohara A."/>
            <person name="Yoshida Y."/>
            <person name="Fujiwara M."/>
            <person name="Mori M."/>
            <person name="Tomita M."/>
            <person name="Arakawa K."/>
        </authorList>
    </citation>
    <scope>NUCLEOTIDE SEQUENCE [LARGE SCALE GENOMIC DNA]</scope>
</reference>
<dbReference type="EMBL" id="BGPR01004494">
    <property type="protein sequence ID" value="GBN00212.1"/>
    <property type="molecule type" value="Genomic_DNA"/>
</dbReference>
<dbReference type="AlphaFoldDB" id="A0A4Y2KE88"/>
<dbReference type="Proteomes" id="UP000499080">
    <property type="component" value="Unassembled WGS sequence"/>
</dbReference>
<name>A0A4Y2KE88_ARAVE</name>
<comment type="caution">
    <text evidence="1">The sequence shown here is derived from an EMBL/GenBank/DDBJ whole genome shotgun (WGS) entry which is preliminary data.</text>
</comment>
<gene>
    <name evidence="1" type="ORF">AVEN_213303_1</name>
</gene>
<protein>
    <submittedName>
        <fullName evidence="1">Uncharacterized protein</fullName>
    </submittedName>
</protein>
<proteinExistence type="predicted"/>
<evidence type="ECO:0000313" key="1">
    <source>
        <dbReference type="EMBL" id="GBN00212.1"/>
    </source>
</evidence>
<keyword evidence="2" id="KW-1185">Reference proteome</keyword>
<sequence length="127" mass="14566">MRPISQCKEVQNVPNFYALTARGRFILYLKFIEYQAKLTGDYLMNRVSALHPSRHESEILPPWSQRSQWTTDGNRGVQSAFRAQFEESCRQDGRVARPNFPKDTPCACSWCTLTRSGVKLLPVGEKV</sequence>
<accession>A0A4Y2KE88</accession>